<feature type="coiled-coil region" evidence="2">
    <location>
        <begin position="282"/>
        <end position="309"/>
    </location>
</feature>
<feature type="DNA-binding region" description="HMG box" evidence="1">
    <location>
        <begin position="235"/>
        <end position="300"/>
    </location>
</feature>
<sequence>MLTSVGRAAALRVQTTRLSASTASAAQLLCRQSAIKTALPIRSFTVSAWSPSSASGDKKASKKTTTSTKKATGTTKPKSKATDTKSKSNSKTKAKPKPKAAAPKPKKAKKEVDPEKAKKLEIRELKKWALRDKLATLPASTWLLFTSQNRGSNLGNGGITQESTELAEKFRQLSETELQDLRRIAVANRDKNIENYKAWVQSHEAARIHLANKARRRLAFLTGKPAKMIPDERLPQRPAGSYALYLAENYDNFGRSEDNSPRFKAIGQGWRELNPAEKARYEERAADQSVKYKAEMEKVEARAKAIQETGIA</sequence>
<dbReference type="InterPro" id="IPR009071">
    <property type="entry name" value="HMG_box_dom"/>
</dbReference>
<name>A0A9P5DPH5_9HYPO</name>
<evidence type="ECO:0000256" key="3">
    <source>
        <dbReference type="SAM" id="MobiDB-lite"/>
    </source>
</evidence>
<dbReference type="Proteomes" id="UP000730481">
    <property type="component" value="Unassembled WGS sequence"/>
</dbReference>
<keyword evidence="2" id="KW-0175">Coiled coil</keyword>
<accession>A0A9P5DPH5</accession>
<evidence type="ECO:0000256" key="1">
    <source>
        <dbReference type="PROSITE-ProRule" id="PRU00267"/>
    </source>
</evidence>
<keyword evidence="1" id="KW-0539">Nucleus</keyword>
<dbReference type="GO" id="GO:0003677">
    <property type="term" value="F:DNA binding"/>
    <property type="evidence" value="ECO:0007669"/>
    <property type="project" value="UniProtKB-UniRule"/>
</dbReference>
<keyword evidence="6" id="KW-1185">Reference proteome</keyword>
<feature type="compositionally biased region" description="Low complexity" evidence="3">
    <location>
        <begin position="63"/>
        <end position="76"/>
    </location>
</feature>
<proteinExistence type="predicted"/>
<dbReference type="CDD" id="cd00084">
    <property type="entry name" value="HMG-box_SF"/>
    <property type="match status" value="1"/>
</dbReference>
<dbReference type="GO" id="GO:0005634">
    <property type="term" value="C:nucleus"/>
    <property type="evidence" value="ECO:0007669"/>
    <property type="project" value="UniProtKB-UniRule"/>
</dbReference>
<evidence type="ECO:0000313" key="5">
    <source>
        <dbReference type="EMBL" id="KAF4333176.1"/>
    </source>
</evidence>
<organism evidence="5 6">
    <name type="scientific">Fusarium beomiforme</name>
    <dbReference type="NCBI Taxonomy" id="44412"/>
    <lineage>
        <taxon>Eukaryota</taxon>
        <taxon>Fungi</taxon>
        <taxon>Dikarya</taxon>
        <taxon>Ascomycota</taxon>
        <taxon>Pezizomycotina</taxon>
        <taxon>Sordariomycetes</taxon>
        <taxon>Hypocreomycetidae</taxon>
        <taxon>Hypocreales</taxon>
        <taxon>Nectriaceae</taxon>
        <taxon>Fusarium</taxon>
        <taxon>Fusarium burgessii species complex</taxon>
    </lineage>
</organism>
<evidence type="ECO:0000313" key="6">
    <source>
        <dbReference type="Proteomes" id="UP000730481"/>
    </source>
</evidence>
<dbReference type="SMART" id="SM00398">
    <property type="entry name" value="HMG"/>
    <property type="match status" value="1"/>
</dbReference>
<dbReference type="PROSITE" id="PS50118">
    <property type="entry name" value="HMG_BOX_2"/>
    <property type="match status" value="1"/>
</dbReference>
<feature type="region of interest" description="Disordered" evidence="3">
    <location>
        <begin position="48"/>
        <end position="116"/>
    </location>
</feature>
<evidence type="ECO:0000259" key="4">
    <source>
        <dbReference type="PROSITE" id="PS50118"/>
    </source>
</evidence>
<dbReference type="SUPFAM" id="SSF47095">
    <property type="entry name" value="HMG-box"/>
    <property type="match status" value="2"/>
</dbReference>
<dbReference type="InterPro" id="IPR036910">
    <property type="entry name" value="HMG_box_dom_sf"/>
</dbReference>
<dbReference type="Gene3D" id="1.10.30.10">
    <property type="entry name" value="High mobility group box domain"/>
    <property type="match status" value="2"/>
</dbReference>
<feature type="domain" description="HMG box" evidence="4">
    <location>
        <begin position="235"/>
        <end position="300"/>
    </location>
</feature>
<gene>
    <name evidence="5" type="ORF">FBEOM_13023</name>
</gene>
<dbReference type="Pfam" id="PF00505">
    <property type="entry name" value="HMG_box"/>
    <property type="match status" value="1"/>
</dbReference>
<feature type="compositionally biased region" description="Basic residues" evidence="3">
    <location>
        <begin position="88"/>
        <end position="109"/>
    </location>
</feature>
<reference evidence="5" key="1">
    <citation type="journal article" date="2017" name="Mycologia">
        <title>Fusarium algeriense, sp. nov., a novel toxigenic crown rot pathogen of durum wheat from Algeria is nested in the Fusarium burgessii species complex.</title>
        <authorList>
            <person name="Laraba I."/>
            <person name="Keddad A."/>
            <person name="Boureghda H."/>
            <person name="Abdallah N."/>
            <person name="Vaughan M.M."/>
            <person name="Proctor R.H."/>
            <person name="Busman M."/>
            <person name="O'Donnell K."/>
        </authorList>
    </citation>
    <scope>NUCLEOTIDE SEQUENCE</scope>
    <source>
        <strain evidence="5">NRRL 25174</strain>
    </source>
</reference>
<evidence type="ECO:0000256" key="2">
    <source>
        <dbReference type="SAM" id="Coils"/>
    </source>
</evidence>
<dbReference type="AlphaFoldDB" id="A0A9P5DPH5"/>
<protein>
    <submittedName>
        <fullName evidence="5">Transcription factor A mitochondrial</fullName>
    </submittedName>
</protein>
<dbReference type="OrthoDB" id="1919336at2759"/>
<keyword evidence="1" id="KW-0238">DNA-binding</keyword>
<reference evidence="5" key="2">
    <citation type="submission" date="2020-02" db="EMBL/GenBank/DDBJ databases">
        <title>Identification and distribution of gene clusters putatively required for synthesis of sphingolipid metabolism inhibitors in phylogenetically diverse species of the filamentous fungus Fusarium.</title>
        <authorList>
            <person name="Kim H.-S."/>
            <person name="Busman M."/>
            <person name="Brown D.W."/>
            <person name="Divon H."/>
            <person name="Uhlig S."/>
            <person name="Proctor R.H."/>
        </authorList>
    </citation>
    <scope>NUCLEOTIDE SEQUENCE</scope>
    <source>
        <strain evidence="5">NRRL 25174</strain>
    </source>
</reference>
<dbReference type="EMBL" id="PVQB02000894">
    <property type="protein sequence ID" value="KAF4333176.1"/>
    <property type="molecule type" value="Genomic_DNA"/>
</dbReference>
<comment type="caution">
    <text evidence="5">The sequence shown here is derived from an EMBL/GenBank/DDBJ whole genome shotgun (WGS) entry which is preliminary data.</text>
</comment>